<sequence length="489" mass="52275">MAQIITNIVQNVGGGIGFVSEAYKAHKANKTQPRSETDSQQPTGGGVSTLNPEEEAWALDEAQDDLIGEPQAQNTDEVTDPATLADAFITRLPPSLTAAEPPLSREKLPFPIIIPQRRPKDRSRGLVRAYPPILETRGIDQTTFIDFIETFNKSTQATKWIAALNLASIGTIWLPTVTSILVSTAITAATTAAMEVQGRYKTNKFLEKINKGFFMPKGLFGLVLTWNPDTDEARTAIDFNGMAAKVINGQNGSLMTSLRKSNGKTYGEFQWPETAPLIYPGLDALASTTGQGASSTKKSLQKKRQFVEDYMDRRAQAKFAKDNPDSALAAGPKPEFASRFADPSHPANNGSLVALLSGGAIQMPERNNMLGGRGGPLDGLGSLHGAPFDHNAISGRVMSSRGPLGRGLGGLFEVAQPHTRPSNSSRGMQQSSGALRGGRSGSSAGPLGLVQKVMKKDVLYLLIVDMPSDDELAAAQGVAFELLANQTRT</sequence>
<protein>
    <submittedName>
        <fullName evidence="2">Uncharacterized protein</fullName>
    </submittedName>
</protein>
<comment type="caution">
    <text evidence="2">The sequence shown here is derived from an EMBL/GenBank/DDBJ whole genome shotgun (WGS) entry which is preliminary data.</text>
</comment>
<reference evidence="2" key="1">
    <citation type="journal article" date="2021" name="J Fungi (Basel)">
        <title>Virulence traits and population genomics of the black yeast Aureobasidium melanogenum.</title>
        <authorList>
            <person name="Cernosa A."/>
            <person name="Sun X."/>
            <person name="Gostincar C."/>
            <person name="Fang C."/>
            <person name="Gunde-Cimerman N."/>
            <person name="Song Z."/>
        </authorList>
    </citation>
    <scope>NUCLEOTIDE SEQUENCE</scope>
    <source>
        <strain evidence="2">EXF-9911</strain>
    </source>
</reference>
<accession>A0A9P8JAJ5</accession>
<gene>
    <name evidence="2" type="ORF">KCU76_g5955</name>
</gene>
<dbReference type="AlphaFoldDB" id="A0A9P8JAJ5"/>
<feature type="non-terminal residue" evidence="2">
    <location>
        <position position="1"/>
    </location>
</feature>
<evidence type="ECO:0000313" key="2">
    <source>
        <dbReference type="EMBL" id="KAG9693468.1"/>
    </source>
</evidence>
<dbReference type="OrthoDB" id="3433125at2759"/>
<proteinExistence type="predicted"/>
<reference evidence="2" key="2">
    <citation type="submission" date="2021-08" db="EMBL/GenBank/DDBJ databases">
        <authorList>
            <person name="Gostincar C."/>
            <person name="Sun X."/>
            <person name="Song Z."/>
            <person name="Gunde-Cimerman N."/>
        </authorList>
    </citation>
    <scope>NUCLEOTIDE SEQUENCE</scope>
    <source>
        <strain evidence="2">EXF-9911</strain>
    </source>
</reference>
<evidence type="ECO:0000313" key="3">
    <source>
        <dbReference type="Proteomes" id="UP000779574"/>
    </source>
</evidence>
<feature type="region of interest" description="Disordered" evidence="1">
    <location>
        <begin position="27"/>
        <end position="50"/>
    </location>
</feature>
<feature type="compositionally biased region" description="Polar residues" evidence="1">
    <location>
        <begin position="419"/>
        <end position="430"/>
    </location>
</feature>
<evidence type="ECO:0000256" key="1">
    <source>
        <dbReference type="SAM" id="MobiDB-lite"/>
    </source>
</evidence>
<dbReference type="PANTHER" id="PTHR38887">
    <property type="entry name" value="CHROMOSOME 21, WHOLE GENOME SHOTGUN SEQUENCE"/>
    <property type="match status" value="1"/>
</dbReference>
<dbReference type="Proteomes" id="UP000779574">
    <property type="component" value="Unassembled WGS sequence"/>
</dbReference>
<feature type="region of interest" description="Disordered" evidence="1">
    <location>
        <begin position="417"/>
        <end position="446"/>
    </location>
</feature>
<dbReference type="InterPro" id="IPR053221">
    <property type="entry name" value="Burnettramic_acid_biosynth"/>
</dbReference>
<feature type="compositionally biased region" description="Polar residues" evidence="1">
    <location>
        <begin position="30"/>
        <end position="42"/>
    </location>
</feature>
<dbReference type="PANTHER" id="PTHR38887:SF1">
    <property type="entry name" value="RAS MODIFICATION PROTEIN ERF4"/>
    <property type="match status" value="1"/>
</dbReference>
<dbReference type="EMBL" id="JAHFXF010000193">
    <property type="protein sequence ID" value="KAG9693468.1"/>
    <property type="molecule type" value="Genomic_DNA"/>
</dbReference>
<name>A0A9P8JAJ5_AURME</name>
<organism evidence="2 3">
    <name type="scientific">Aureobasidium melanogenum</name>
    <name type="common">Aureobasidium pullulans var. melanogenum</name>
    <dbReference type="NCBI Taxonomy" id="46634"/>
    <lineage>
        <taxon>Eukaryota</taxon>
        <taxon>Fungi</taxon>
        <taxon>Dikarya</taxon>
        <taxon>Ascomycota</taxon>
        <taxon>Pezizomycotina</taxon>
        <taxon>Dothideomycetes</taxon>
        <taxon>Dothideomycetidae</taxon>
        <taxon>Dothideales</taxon>
        <taxon>Saccotheciaceae</taxon>
        <taxon>Aureobasidium</taxon>
    </lineage>
</organism>